<accession>A0A433X7E0</accession>
<dbReference type="EMBL" id="RZNJ01000004">
    <property type="protein sequence ID" value="RUT29984.1"/>
    <property type="molecule type" value="Genomic_DNA"/>
</dbReference>
<comment type="caution">
    <text evidence="1">The sequence shown here is derived from an EMBL/GenBank/DDBJ whole genome shotgun (WGS) entry which is preliminary data.</text>
</comment>
<protein>
    <submittedName>
        <fullName evidence="1">Uncharacterized protein</fullName>
    </submittedName>
</protein>
<dbReference type="AlphaFoldDB" id="A0A433X7E0"/>
<dbReference type="Proteomes" id="UP000281547">
    <property type="component" value="Unassembled WGS sequence"/>
</dbReference>
<organism evidence="1 2">
    <name type="scientific">Arsenicitalea aurantiaca</name>
    <dbReference type="NCBI Taxonomy" id="1783274"/>
    <lineage>
        <taxon>Bacteria</taxon>
        <taxon>Pseudomonadati</taxon>
        <taxon>Pseudomonadota</taxon>
        <taxon>Alphaproteobacteria</taxon>
        <taxon>Hyphomicrobiales</taxon>
        <taxon>Devosiaceae</taxon>
        <taxon>Arsenicitalea</taxon>
    </lineage>
</organism>
<reference evidence="1 2" key="1">
    <citation type="journal article" date="2016" name="Int. J. Syst. Evol. Microbiol.">
        <title>Arsenicitalea aurantiaca gen. nov., sp. nov., a new member of the family Hyphomicrobiaceae, isolated from high-arsenic sediment.</title>
        <authorList>
            <person name="Mu Y."/>
            <person name="Zhou L."/>
            <person name="Zeng X.C."/>
            <person name="Liu L."/>
            <person name="Pan Y."/>
            <person name="Chen X."/>
            <person name="Wang J."/>
            <person name="Li S."/>
            <person name="Li W.J."/>
            <person name="Wang Y."/>
        </authorList>
    </citation>
    <scope>NUCLEOTIDE SEQUENCE [LARGE SCALE GENOMIC DNA]</scope>
    <source>
        <strain evidence="1 2">42-50</strain>
    </source>
</reference>
<keyword evidence="2" id="KW-1185">Reference proteome</keyword>
<sequence>MEFAILLLAIIVVGVLAIVMQTRSRRSGAGEVRATPTLQPARQAKVEKDEKLAPYAARLGPRGSVDLDADAVSALFDPVRADLALHTHAAAAAQTVAAEYRETGQLSANAKAGLERAVADADGSRCRAEALLGTITFTQDTGRFRYVKLIEQIARAEHDIREALAGLETAQMERERRKADRERKHSR</sequence>
<evidence type="ECO:0000313" key="1">
    <source>
        <dbReference type="EMBL" id="RUT29984.1"/>
    </source>
</evidence>
<gene>
    <name evidence="1" type="ORF">EMQ25_11635</name>
</gene>
<dbReference type="RefSeq" id="WP_127188764.1">
    <property type="nucleotide sequence ID" value="NZ_RZNJ01000004.1"/>
</dbReference>
<proteinExistence type="predicted"/>
<evidence type="ECO:0000313" key="2">
    <source>
        <dbReference type="Proteomes" id="UP000281547"/>
    </source>
</evidence>
<name>A0A433X7E0_9HYPH</name>